<comment type="caution">
    <text evidence="2">The sequence shown here is derived from an EMBL/GenBank/DDBJ whole genome shotgun (WGS) entry which is preliminary data.</text>
</comment>
<dbReference type="AlphaFoldDB" id="A0A6A3VAQ2"/>
<dbReference type="OrthoDB" id="202537at2759"/>
<dbReference type="Pfam" id="PF08244">
    <property type="entry name" value="Glyco_hydro_32C"/>
    <property type="match status" value="1"/>
</dbReference>
<dbReference type="InterPro" id="IPR013189">
    <property type="entry name" value="Glyco_hydro_32_C"/>
</dbReference>
<evidence type="ECO:0000259" key="1">
    <source>
        <dbReference type="Pfam" id="PF08244"/>
    </source>
</evidence>
<dbReference type="Proteomes" id="UP000433483">
    <property type="component" value="Unassembled WGS sequence"/>
</dbReference>
<protein>
    <recommendedName>
        <fullName evidence="1">Glycosyl hydrolase family 32 C-terminal domain-containing protein</fullName>
    </recommendedName>
</protein>
<sequence length="254" mass="27657">MLSVPCKVGISIVRDIYDVNSHHVGKGDWIVSCADGSAKQCKTSKTLSVKPLSDLQLLRNDNAHEQVVSVSVKDSSQMLNSTGASFELIAEVPGFFERGTKVGFEVCRSSIGDEVTTILYDDAEKRVIIDCSKSSAATCAVFADNDVKPISEPIWGYFYLLRASLHSRTCSVLRLRPSRRAKNILRAVGRALEVLDAHELLVDDPARWVGFLPGLSCLISIATHTGKREIAQIGDTPGPCVTQTVCVTEYVNTN</sequence>
<reference evidence="2 3" key="1">
    <citation type="submission" date="2018-08" db="EMBL/GenBank/DDBJ databases">
        <title>Genomic investigation of the strawberry pathogen Phytophthora fragariae indicates pathogenicity is determined by transcriptional variation in three key races.</title>
        <authorList>
            <person name="Adams T.M."/>
            <person name="Armitage A.D."/>
            <person name="Sobczyk M.K."/>
            <person name="Bates H.J."/>
            <person name="Dunwell J.M."/>
            <person name="Nellist C.F."/>
            <person name="Harrison R.J."/>
        </authorList>
    </citation>
    <scope>NUCLEOTIDE SEQUENCE [LARGE SCALE GENOMIC DNA]</scope>
    <source>
        <strain evidence="2 3">NOV-27</strain>
    </source>
</reference>
<accession>A0A6A3VAQ2</accession>
<proteinExistence type="predicted"/>
<evidence type="ECO:0000313" key="3">
    <source>
        <dbReference type="Proteomes" id="UP000433483"/>
    </source>
</evidence>
<organism evidence="2 3">
    <name type="scientific">Phytophthora fragariae</name>
    <dbReference type="NCBI Taxonomy" id="53985"/>
    <lineage>
        <taxon>Eukaryota</taxon>
        <taxon>Sar</taxon>
        <taxon>Stramenopiles</taxon>
        <taxon>Oomycota</taxon>
        <taxon>Peronosporomycetes</taxon>
        <taxon>Peronosporales</taxon>
        <taxon>Peronosporaceae</taxon>
        <taxon>Phytophthora</taxon>
    </lineage>
</organism>
<dbReference type="EMBL" id="QXGB01005920">
    <property type="protein sequence ID" value="KAE9161917.1"/>
    <property type="molecule type" value="Genomic_DNA"/>
</dbReference>
<name>A0A6A3VAQ2_9STRA</name>
<dbReference type="Gene3D" id="2.60.120.560">
    <property type="entry name" value="Exo-inulinase, domain 1"/>
    <property type="match status" value="1"/>
</dbReference>
<evidence type="ECO:0000313" key="2">
    <source>
        <dbReference type="EMBL" id="KAE9161917.1"/>
    </source>
</evidence>
<keyword evidence="3" id="KW-1185">Reference proteome</keyword>
<gene>
    <name evidence="2" type="ORF">PF005_g31058</name>
</gene>
<feature type="domain" description="Glycosyl hydrolase family 32 C-terminal" evidence="1">
    <location>
        <begin position="56"/>
        <end position="138"/>
    </location>
</feature>